<dbReference type="EC" id="2.7.-.-" evidence="4"/>
<evidence type="ECO:0000256" key="1">
    <source>
        <dbReference type="ARBA" id="ARBA00007837"/>
    </source>
</evidence>
<dbReference type="EMBL" id="AMCI01005679">
    <property type="protein sequence ID" value="EJW95682.1"/>
    <property type="molecule type" value="Genomic_DNA"/>
</dbReference>
<proteinExistence type="inferred from homology"/>
<keyword evidence="4" id="KW-0418">Kinase</keyword>
<evidence type="ECO:0000256" key="2">
    <source>
        <dbReference type="ARBA" id="ARBA00022679"/>
    </source>
</evidence>
<comment type="similarity">
    <text evidence="1">Belongs to the PEP-utilizing enzyme family.</text>
</comment>
<dbReference type="Gene3D" id="1.10.274.10">
    <property type="entry name" value="PtsI, HPr-binding domain"/>
    <property type="match status" value="1"/>
</dbReference>
<dbReference type="Gene3D" id="3.50.30.10">
    <property type="entry name" value="Phosphohistidine domain"/>
    <property type="match status" value="1"/>
</dbReference>
<evidence type="ECO:0000313" key="4">
    <source>
        <dbReference type="EMBL" id="EJW95682.1"/>
    </source>
</evidence>
<dbReference type="InterPro" id="IPR008731">
    <property type="entry name" value="PTS_EIN"/>
</dbReference>
<name>J9G1J6_9ZZZZ</name>
<gene>
    <name evidence="4" type="ORF">EVA_16210</name>
</gene>
<feature type="non-terminal residue" evidence="4">
    <location>
        <position position="111"/>
    </location>
</feature>
<sequence length="111" mass="12251">MTDELSSTTIEETATLKNLKGISVYPGTAFGLCQIFSAGDLEVPQFSIEKNATRGEIQRLRAAINTVDKQLAGLAESFDDDIPPEAEAFVEVHRTILRDRVLIEDTIEIIK</sequence>
<organism evidence="4">
    <name type="scientific">gut metagenome</name>
    <dbReference type="NCBI Taxonomy" id="749906"/>
    <lineage>
        <taxon>unclassified sequences</taxon>
        <taxon>metagenomes</taxon>
        <taxon>organismal metagenomes</taxon>
    </lineage>
</organism>
<dbReference type="GO" id="GO:0009401">
    <property type="term" value="P:phosphoenolpyruvate-dependent sugar phosphotransferase system"/>
    <property type="evidence" value="ECO:0007669"/>
    <property type="project" value="InterPro"/>
</dbReference>
<dbReference type="GO" id="GO:0016301">
    <property type="term" value="F:kinase activity"/>
    <property type="evidence" value="ECO:0007669"/>
    <property type="project" value="UniProtKB-KW"/>
</dbReference>
<accession>J9G1J6</accession>
<dbReference type="SUPFAM" id="SSF47831">
    <property type="entry name" value="Enzyme I of the PEP:sugar phosphotransferase system HPr-binding (sub)domain"/>
    <property type="match status" value="1"/>
</dbReference>
<dbReference type="InterPro" id="IPR036618">
    <property type="entry name" value="PtsI_HPr-bd_sf"/>
</dbReference>
<reference evidence="4" key="1">
    <citation type="journal article" date="2012" name="PLoS ONE">
        <title>Gene sets for utilization of primary and secondary nutrition supplies in the distal gut of endangered iberian lynx.</title>
        <authorList>
            <person name="Alcaide M."/>
            <person name="Messina E."/>
            <person name="Richter M."/>
            <person name="Bargiela R."/>
            <person name="Peplies J."/>
            <person name="Huws S.A."/>
            <person name="Newbold C.J."/>
            <person name="Golyshin P.N."/>
            <person name="Simon M.A."/>
            <person name="Lopez G."/>
            <person name="Yakimov M.M."/>
            <person name="Ferrer M."/>
        </authorList>
    </citation>
    <scope>NUCLEOTIDE SEQUENCE</scope>
</reference>
<dbReference type="Pfam" id="PF05524">
    <property type="entry name" value="PEP-utilisers_N"/>
    <property type="match status" value="1"/>
</dbReference>
<keyword evidence="4" id="KW-0670">Pyruvate</keyword>
<feature type="domain" description="Phosphotransferase system enzyme I N-terminal" evidence="3">
    <location>
        <begin position="20"/>
        <end position="111"/>
    </location>
</feature>
<keyword evidence="2 4" id="KW-0808">Transferase</keyword>
<dbReference type="AlphaFoldDB" id="J9G1J6"/>
<comment type="caution">
    <text evidence="4">The sequence shown here is derived from an EMBL/GenBank/DDBJ whole genome shotgun (WGS) entry which is preliminary data.</text>
</comment>
<evidence type="ECO:0000259" key="3">
    <source>
        <dbReference type="Pfam" id="PF05524"/>
    </source>
</evidence>
<protein>
    <submittedName>
        <fullName evidence="4">Phosphoenolpyruvate synthase/pyruvate phosphate dikinase</fullName>
        <ecNumber evidence="4">2.7.-.-</ecNumber>
    </submittedName>
</protein>